<keyword evidence="3" id="KW-0677">Repeat</keyword>
<dbReference type="Gene3D" id="2.40.10.500">
    <property type="match status" value="1"/>
</dbReference>
<dbReference type="PROSITE" id="PS01186">
    <property type="entry name" value="EGF_2"/>
    <property type="match status" value="2"/>
</dbReference>
<keyword evidence="8" id="KW-1133">Transmembrane helix</keyword>
<evidence type="ECO:0000256" key="4">
    <source>
        <dbReference type="ARBA" id="ARBA00023157"/>
    </source>
</evidence>
<dbReference type="InterPro" id="IPR011042">
    <property type="entry name" value="6-blade_b-propeller_TolB-like"/>
</dbReference>
<dbReference type="FunFam" id="2.10.25.10:FF:000118">
    <property type="entry name" value="protein delta homolog 2"/>
    <property type="match status" value="1"/>
</dbReference>
<feature type="region of interest" description="Disordered" evidence="7">
    <location>
        <begin position="317"/>
        <end position="343"/>
    </location>
</feature>
<dbReference type="InterPro" id="IPR001881">
    <property type="entry name" value="EGF-like_Ca-bd_dom"/>
</dbReference>
<evidence type="ECO:0000256" key="5">
    <source>
        <dbReference type="PROSITE-ProRule" id="PRU00076"/>
    </source>
</evidence>
<dbReference type="AlphaFoldDB" id="A0A813W7B5"/>
<comment type="caution">
    <text evidence="5">Lacks conserved residue(s) required for the propagation of feature annotation.</text>
</comment>
<dbReference type="PROSITE" id="PS50026">
    <property type="entry name" value="EGF_3"/>
    <property type="match status" value="3"/>
</dbReference>
<dbReference type="GO" id="GO:0045197">
    <property type="term" value="P:establishment or maintenance of epithelial cell apical/basal polarity"/>
    <property type="evidence" value="ECO:0007669"/>
    <property type="project" value="TreeGrafter"/>
</dbReference>
<sequence>MCSVLGVSYNLPKLCSNATWGRKAVPFANEKTVPKKSYGLFVNTHNIVYTFGYETMEILAWENGNREPTRRAIDSYLYSYSIFVTEIGNIYVSYYNELEDKYSLGELAPSSGTLTHVMDIGDECGGIFIDTNNSLYCSMYGSHKVIKKWLDLSSGKMKTVAGTGGEGDGPEKLNNPWGIFVDINFDLYVADSKNNRIQLFKSGDFTGITKVGGKSAPMTFNLKCPTGVILDADKNLFISEWEKSRIIGSDKNGFRCIAACDGQGHESHQLKEASALSFDSHGNIYVIDYHNQRIQKFLLSTNSCNYTTTASPMTTAISTTRSEPISVSSPARTTGLQTTARSTRDKTTSLLQLFLSITSVSNLMTPSTHHAIEASTVDVSTLVTSSPTSSETGQTPTSDIRSSEISSTLSQTSQMLSTVKVKSGAVPSSTSEINAPTTSDRKRMYTTEILHLLTFLKIYTRITTFIATSLTTKETYVDGLVPIFEPIPCPDPTKLGKYCNSSASICDLRKPCLNDGNCTSTNNNQDYTCLCPAGFTGNHCETKDGPCKANTCINGACNETSDKEFDCTCTPGWEGLHCDRKIDYCKNVTCMNNGVCRSSHPNYTCDCLGSSYYGRHCEFTTTKVVVYKMISKSFAYIAIIAIVLVILFVVIMDILKYVFGIDPTREELQRIRREKRAKRRRPVVQKFVYVNPTSLPSQAEDSSSNTHKETTV</sequence>
<comment type="caution">
    <text evidence="10">The sequence shown here is derived from an EMBL/GenBank/DDBJ whole genome shotgun (WGS) entry which is preliminary data.</text>
</comment>
<organism evidence="10 11">
    <name type="scientific">Adineta ricciae</name>
    <name type="common">Rotifer</name>
    <dbReference type="NCBI Taxonomy" id="249248"/>
    <lineage>
        <taxon>Eukaryota</taxon>
        <taxon>Metazoa</taxon>
        <taxon>Spiralia</taxon>
        <taxon>Gnathifera</taxon>
        <taxon>Rotifera</taxon>
        <taxon>Eurotatoria</taxon>
        <taxon>Bdelloidea</taxon>
        <taxon>Adinetida</taxon>
        <taxon>Adinetidae</taxon>
        <taxon>Adineta</taxon>
    </lineage>
</organism>
<feature type="transmembrane region" description="Helical" evidence="8">
    <location>
        <begin position="634"/>
        <end position="655"/>
    </location>
</feature>
<dbReference type="InterPro" id="IPR051022">
    <property type="entry name" value="Notch_Cell-Fate_Det"/>
</dbReference>
<keyword evidence="4 5" id="KW-1015">Disulfide bond</keyword>
<feature type="domain" description="EGF-like" evidence="9">
    <location>
        <begin position="581"/>
        <end position="618"/>
    </location>
</feature>
<gene>
    <name evidence="10" type="ORF">XAT740_LOCUS5523</name>
</gene>
<keyword evidence="8" id="KW-0812">Transmembrane</keyword>
<dbReference type="GO" id="GO:0032991">
    <property type="term" value="C:protein-containing complex"/>
    <property type="evidence" value="ECO:0007669"/>
    <property type="project" value="TreeGrafter"/>
</dbReference>
<dbReference type="GO" id="GO:0005886">
    <property type="term" value="C:plasma membrane"/>
    <property type="evidence" value="ECO:0007669"/>
    <property type="project" value="TreeGrafter"/>
</dbReference>
<dbReference type="PANTHER" id="PTHR24049">
    <property type="entry name" value="CRUMBS FAMILY MEMBER"/>
    <property type="match status" value="1"/>
</dbReference>
<keyword evidence="8" id="KW-0472">Membrane</keyword>
<feature type="region of interest" description="Disordered" evidence="7">
    <location>
        <begin position="383"/>
        <end position="408"/>
    </location>
</feature>
<feature type="compositionally biased region" description="Polar residues" evidence="7">
    <location>
        <begin position="317"/>
        <end position="341"/>
    </location>
</feature>
<feature type="repeat" description="NHL" evidence="6">
    <location>
        <begin position="264"/>
        <end position="300"/>
    </location>
</feature>
<evidence type="ECO:0000256" key="7">
    <source>
        <dbReference type="SAM" id="MobiDB-lite"/>
    </source>
</evidence>
<evidence type="ECO:0000313" key="11">
    <source>
        <dbReference type="Proteomes" id="UP000663828"/>
    </source>
</evidence>
<evidence type="ECO:0000256" key="3">
    <source>
        <dbReference type="ARBA" id="ARBA00022737"/>
    </source>
</evidence>
<name>A0A813W7B5_ADIRI</name>
<keyword evidence="2" id="KW-0732">Signal</keyword>
<evidence type="ECO:0000313" key="10">
    <source>
        <dbReference type="EMBL" id="CAF0851854.1"/>
    </source>
</evidence>
<feature type="disulfide bond" evidence="5">
    <location>
        <begin position="512"/>
        <end position="529"/>
    </location>
</feature>
<keyword evidence="11" id="KW-1185">Reference proteome</keyword>
<feature type="domain" description="EGF-like" evidence="9">
    <location>
        <begin position="502"/>
        <end position="541"/>
    </location>
</feature>
<evidence type="ECO:0000256" key="2">
    <source>
        <dbReference type="ARBA" id="ARBA00022729"/>
    </source>
</evidence>
<dbReference type="SMART" id="SM00181">
    <property type="entry name" value="EGF"/>
    <property type="match status" value="3"/>
</dbReference>
<reference evidence="10" key="1">
    <citation type="submission" date="2021-02" db="EMBL/GenBank/DDBJ databases">
        <authorList>
            <person name="Nowell W R."/>
        </authorList>
    </citation>
    <scope>NUCLEOTIDE SEQUENCE</scope>
</reference>
<dbReference type="SUPFAM" id="SSF101898">
    <property type="entry name" value="NHL repeat"/>
    <property type="match status" value="1"/>
</dbReference>
<evidence type="ECO:0000259" key="9">
    <source>
        <dbReference type="PROSITE" id="PS50026"/>
    </source>
</evidence>
<dbReference type="PANTHER" id="PTHR24049:SF22">
    <property type="entry name" value="DROSOPHILA CRUMBS HOMOLOG"/>
    <property type="match status" value="1"/>
</dbReference>
<dbReference type="CDD" id="cd00054">
    <property type="entry name" value="EGF_CA"/>
    <property type="match status" value="2"/>
</dbReference>
<evidence type="ECO:0000256" key="6">
    <source>
        <dbReference type="PROSITE-ProRule" id="PRU00504"/>
    </source>
</evidence>
<feature type="disulfide bond" evidence="5">
    <location>
        <begin position="531"/>
        <end position="540"/>
    </location>
</feature>
<dbReference type="PROSITE" id="PS51125">
    <property type="entry name" value="NHL"/>
    <property type="match status" value="2"/>
</dbReference>
<keyword evidence="1 5" id="KW-0245">EGF-like domain</keyword>
<dbReference type="InterPro" id="IPR000742">
    <property type="entry name" value="EGF"/>
</dbReference>
<dbReference type="Pfam" id="PF00008">
    <property type="entry name" value="EGF"/>
    <property type="match status" value="1"/>
</dbReference>
<feature type="disulfide bond" evidence="5">
    <location>
        <begin position="569"/>
        <end position="578"/>
    </location>
</feature>
<dbReference type="SMART" id="SM00179">
    <property type="entry name" value="EGF_CA"/>
    <property type="match status" value="2"/>
</dbReference>
<dbReference type="InterPro" id="IPR001258">
    <property type="entry name" value="NHL_repeat"/>
</dbReference>
<feature type="disulfide bond" evidence="5">
    <location>
        <begin position="547"/>
        <end position="557"/>
    </location>
</feature>
<evidence type="ECO:0000256" key="8">
    <source>
        <dbReference type="SAM" id="Phobius"/>
    </source>
</evidence>
<dbReference type="EMBL" id="CAJNOR010000239">
    <property type="protein sequence ID" value="CAF0851854.1"/>
    <property type="molecule type" value="Genomic_DNA"/>
</dbReference>
<dbReference type="Gene3D" id="2.10.25.10">
    <property type="entry name" value="Laminin"/>
    <property type="match status" value="3"/>
</dbReference>
<dbReference type="GO" id="GO:0005509">
    <property type="term" value="F:calcium ion binding"/>
    <property type="evidence" value="ECO:0007669"/>
    <property type="project" value="InterPro"/>
</dbReference>
<dbReference type="PROSITE" id="PS00022">
    <property type="entry name" value="EGF_1"/>
    <property type="match status" value="2"/>
</dbReference>
<proteinExistence type="predicted"/>
<protein>
    <recommendedName>
        <fullName evidence="9">EGF-like domain-containing protein</fullName>
    </recommendedName>
</protein>
<feature type="region of interest" description="Disordered" evidence="7">
    <location>
        <begin position="419"/>
        <end position="438"/>
    </location>
</feature>
<feature type="compositionally biased region" description="Polar residues" evidence="7">
    <location>
        <begin position="426"/>
        <end position="438"/>
    </location>
</feature>
<dbReference type="Pfam" id="PF01436">
    <property type="entry name" value="NHL"/>
    <property type="match status" value="1"/>
</dbReference>
<dbReference type="Gene3D" id="2.120.10.30">
    <property type="entry name" value="TolB, C-terminal domain"/>
    <property type="match status" value="1"/>
</dbReference>
<feature type="repeat" description="NHL" evidence="6">
    <location>
        <begin position="164"/>
        <end position="203"/>
    </location>
</feature>
<feature type="domain" description="EGF-like" evidence="9">
    <location>
        <begin position="543"/>
        <end position="579"/>
    </location>
</feature>
<dbReference type="GO" id="GO:0007157">
    <property type="term" value="P:heterophilic cell-cell adhesion via plasma membrane cell adhesion molecules"/>
    <property type="evidence" value="ECO:0007669"/>
    <property type="project" value="TreeGrafter"/>
</dbReference>
<evidence type="ECO:0000256" key="1">
    <source>
        <dbReference type="ARBA" id="ARBA00022536"/>
    </source>
</evidence>
<accession>A0A813W7B5</accession>
<dbReference type="CDD" id="cd05819">
    <property type="entry name" value="NHL"/>
    <property type="match status" value="1"/>
</dbReference>
<dbReference type="SUPFAM" id="SSF57196">
    <property type="entry name" value="EGF/Laminin"/>
    <property type="match status" value="3"/>
</dbReference>
<dbReference type="Proteomes" id="UP000663828">
    <property type="component" value="Unassembled WGS sequence"/>
</dbReference>